<dbReference type="RefSeq" id="XP_006839936.1">
    <property type="nucleotide sequence ID" value="XM_006839873.1"/>
</dbReference>
<feature type="region of interest" description="Disordered" evidence="1">
    <location>
        <begin position="47"/>
        <end position="70"/>
    </location>
</feature>
<dbReference type="GeneID" id="102838300"/>
<dbReference type="AlphaFoldDB" id="A0A9B0TAE3"/>
<keyword evidence="2" id="KW-0472">Membrane</keyword>
<dbReference type="InterPro" id="IPR028164">
    <property type="entry name" value="TMEM61"/>
</dbReference>
<sequence length="364" mass="39520">MGRDRSRGQMVSEQFQGSFSTTSVAPCLLPSPLQCVRYSFKARAGSSGQWHNTWSGTEPEQPQRLSRTQWPCRRIPGEVGRAAPLETELGDPAAVDQDPGHLRILATLSRHRTLMPASGPCSQRPPPEVGAALEVDSHHDLIPSDRRRLRAGLTMSASQMRDRGHVVSTLRYCMMVSGIVILVVGMLCFAWWSEGDARTHPSLLASPTGHPAPKASSSLLSSVSFFFCGAGGLLLLLGLLWSVKARTRGPLQWDPYHVSRDQQYLSVETLEKTSFRASKVVLLPTYQEAVCYPLTLAEGAPTPPAYPTEQDLKYSASGDTPPGTQPPRAPPSYESITLDAIAGENTPGPAPSHPSLFVQAPHRP</sequence>
<accession>A0A9B0TAE3</accession>
<evidence type="ECO:0000313" key="3">
    <source>
        <dbReference type="Proteomes" id="UP000504623"/>
    </source>
</evidence>
<feature type="compositionally biased region" description="Polar residues" evidence="1">
    <location>
        <begin position="47"/>
        <end position="69"/>
    </location>
</feature>
<dbReference type="OrthoDB" id="9901365at2759"/>
<name>A0A9B0TAE3_CHRAS</name>
<feature type="transmembrane region" description="Helical" evidence="2">
    <location>
        <begin position="223"/>
        <end position="243"/>
    </location>
</feature>
<evidence type="ECO:0000256" key="1">
    <source>
        <dbReference type="SAM" id="MobiDB-lite"/>
    </source>
</evidence>
<organism evidence="3 4">
    <name type="scientific">Chrysochloris asiatica</name>
    <name type="common">Cape golden mole</name>
    <dbReference type="NCBI Taxonomy" id="185453"/>
    <lineage>
        <taxon>Eukaryota</taxon>
        <taxon>Metazoa</taxon>
        <taxon>Chordata</taxon>
        <taxon>Craniata</taxon>
        <taxon>Vertebrata</taxon>
        <taxon>Euteleostomi</taxon>
        <taxon>Mammalia</taxon>
        <taxon>Eutheria</taxon>
        <taxon>Afrotheria</taxon>
        <taxon>Chrysochloridae</taxon>
        <taxon>Chrysochlorinae</taxon>
        <taxon>Chrysochloris</taxon>
    </lineage>
</organism>
<dbReference type="CTD" id="199964"/>
<keyword evidence="2" id="KW-1133">Transmembrane helix</keyword>
<feature type="region of interest" description="Disordered" evidence="1">
    <location>
        <begin position="314"/>
        <end position="364"/>
    </location>
</feature>
<gene>
    <name evidence="4" type="primary">TMEM61</name>
</gene>
<feature type="transmembrane region" description="Helical" evidence="2">
    <location>
        <begin position="170"/>
        <end position="192"/>
    </location>
</feature>
<evidence type="ECO:0000313" key="4">
    <source>
        <dbReference type="RefSeq" id="XP_006839936.1"/>
    </source>
</evidence>
<keyword evidence="2 4" id="KW-0812">Transmembrane</keyword>
<dbReference type="Proteomes" id="UP000504623">
    <property type="component" value="Unplaced"/>
</dbReference>
<dbReference type="PANTHER" id="PTHR37151:SF1">
    <property type="entry name" value="TRANSMEMBRANE PROTEIN 61"/>
    <property type="match status" value="1"/>
</dbReference>
<reference evidence="4" key="1">
    <citation type="submission" date="2025-08" db="UniProtKB">
        <authorList>
            <consortium name="RefSeq"/>
        </authorList>
    </citation>
    <scope>IDENTIFICATION</scope>
    <source>
        <tissue evidence="4">Spleen</tissue>
    </source>
</reference>
<evidence type="ECO:0000256" key="2">
    <source>
        <dbReference type="SAM" id="Phobius"/>
    </source>
</evidence>
<protein>
    <submittedName>
        <fullName evidence="4">Transmembrane protein 61</fullName>
    </submittedName>
</protein>
<keyword evidence="3" id="KW-1185">Reference proteome</keyword>
<dbReference type="PANTHER" id="PTHR37151">
    <property type="entry name" value="TRANSMEMBRANE PROTEIN 61"/>
    <property type="match status" value="1"/>
</dbReference>
<proteinExistence type="predicted"/>
<dbReference type="Pfam" id="PF15105">
    <property type="entry name" value="TMEM61"/>
    <property type="match status" value="1"/>
</dbReference>